<dbReference type="HAMAP" id="MF_01463_B">
    <property type="entry name" value="SecD_B"/>
    <property type="match status" value="1"/>
</dbReference>
<dbReference type="Pfam" id="PF22599">
    <property type="entry name" value="SecDF_P1_head"/>
    <property type="match status" value="1"/>
</dbReference>
<evidence type="ECO:0000256" key="4">
    <source>
        <dbReference type="ARBA" id="ARBA00022692"/>
    </source>
</evidence>
<feature type="domain" description="Protein translocase subunit SecDF P1" evidence="11">
    <location>
        <begin position="155"/>
        <end position="213"/>
    </location>
</feature>
<dbReference type="InterPro" id="IPR048634">
    <property type="entry name" value="SecD_SecF_C"/>
</dbReference>
<dbReference type="PANTHER" id="PTHR30081">
    <property type="entry name" value="PROTEIN-EXPORT MEMBRANE PROTEIN SEC"/>
    <property type="match status" value="1"/>
</dbReference>
<dbReference type="SUPFAM" id="SSF82866">
    <property type="entry name" value="Multidrug efflux transporter AcrB transmembrane domain"/>
    <property type="match status" value="1"/>
</dbReference>
<evidence type="ECO:0000259" key="12">
    <source>
        <dbReference type="Pfam" id="PF22599"/>
    </source>
</evidence>
<keyword evidence="4 9" id="KW-0812">Transmembrane</keyword>
<keyword evidence="5 9" id="KW-0653">Protein transport</keyword>
<keyword evidence="6 9" id="KW-1133">Transmembrane helix</keyword>
<feature type="transmembrane region" description="Helical" evidence="9">
    <location>
        <begin position="395"/>
        <end position="417"/>
    </location>
</feature>
<protein>
    <recommendedName>
        <fullName evidence="9">Protein translocase subunit SecD</fullName>
    </recommendedName>
</protein>
<dbReference type="PRINTS" id="PR00702">
    <property type="entry name" value="ACRIFLAVINRP"/>
</dbReference>
<feature type="domain" description="SecDF P1 head subdomain" evidence="12">
    <location>
        <begin position="244"/>
        <end position="349"/>
    </location>
</feature>
<comment type="caution">
    <text evidence="13">The sequence shown here is derived from an EMBL/GenBank/DDBJ whole genome shotgun (WGS) entry which is preliminary data.</text>
</comment>
<evidence type="ECO:0000259" key="10">
    <source>
        <dbReference type="Pfam" id="PF02355"/>
    </source>
</evidence>
<dbReference type="Gene3D" id="3.30.70.3400">
    <property type="match status" value="2"/>
</dbReference>
<evidence type="ECO:0000256" key="3">
    <source>
        <dbReference type="ARBA" id="ARBA00022475"/>
    </source>
</evidence>
<dbReference type="InterPro" id="IPR001036">
    <property type="entry name" value="Acrflvin-R"/>
</dbReference>
<keyword evidence="3 9" id="KW-1003">Cell membrane</keyword>
<keyword evidence="2 9" id="KW-0813">Transport</keyword>
<keyword evidence="8 9" id="KW-0472">Membrane</keyword>
<dbReference type="NCBIfam" id="TIGR01129">
    <property type="entry name" value="secD"/>
    <property type="match status" value="1"/>
</dbReference>
<dbReference type="Pfam" id="PF21760">
    <property type="entry name" value="SecD_1st"/>
    <property type="match status" value="1"/>
</dbReference>
<evidence type="ECO:0000256" key="1">
    <source>
        <dbReference type="ARBA" id="ARBA00004651"/>
    </source>
</evidence>
<name>A0ABS0J7A4_9BACT</name>
<feature type="transmembrane region" description="Helical" evidence="9">
    <location>
        <begin position="494"/>
        <end position="518"/>
    </location>
</feature>
<evidence type="ECO:0000313" key="14">
    <source>
        <dbReference type="Proteomes" id="UP001194469"/>
    </source>
</evidence>
<dbReference type="InterPro" id="IPR055344">
    <property type="entry name" value="SecD_SecF_C_bact"/>
</dbReference>
<organism evidence="13 14">
    <name type="scientific">Nitratidesulfovibrio oxamicus</name>
    <dbReference type="NCBI Taxonomy" id="32016"/>
    <lineage>
        <taxon>Bacteria</taxon>
        <taxon>Pseudomonadati</taxon>
        <taxon>Thermodesulfobacteriota</taxon>
        <taxon>Desulfovibrionia</taxon>
        <taxon>Desulfovibrionales</taxon>
        <taxon>Desulfovibrionaceae</taxon>
        <taxon>Nitratidesulfovibrio</taxon>
    </lineage>
</organism>
<evidence type="ECO:0000313" key="13">
    <source>
        <dbReference type="EMBL" id="MBG3878348.1"/>
    </source>
</evidence>
<evidence type="ECO:0000256" key="5">
    <source>
        <dbReference type="ARBA" id="ARBA00022927"/>
    </source>
</evidence>
<keyword evidence="7 9" id="KW-0811">Translocation</keyword>
<dbReference type="InterPro" id="IPR054384">
    <property type="entry name" value="SecDF_P1_head"/>
</dbReference>
<dbReference type="Gene3D" id="1.20.1640.10">
    <property type="entry name" value="Multidrug efflux transporter AcrB transmembrane domain"/>
    <property type="match status" value="1"/>
</dbReference>
<dbReference type="InterPro" id="IPR022813">
    <property type="entry name" value="SecD/SecF_arch_bac"/>
</dbReference>
<evidence type="ECO:0000256" key="6">
    <source>
        <dbReference type="ARBA" id="ARBA00022989"/>
    </source>
</evidence>
<feature type="transmembrane region" description="Helical" evidence="9">
    <location>
        <begin position="423"/>
        <end position="445"/>
    </location>
</feature>
<sequence>MKEGFRWRLAVVLAVLLFGAAYVLPSLPGIKSSPLGRLLPDSTISLGLDLMGGIHLTLGVDVDKAVENSLTQMGQDIRTSAREKDVFVLRPRVLPGDRIEFVLAKAEQREVLGELLAKQFHQLSVAAPQSTDDGQLRYVATMKPEYRKNISDMALEQAVKTIRNRIDQFGVAEPDIRKQQDNRIQIQLPGLHDTQRAIQIIGQTAHLEFHIVRDDVDAEKAARGILPPGTELRPMVRRGADGSQAETPVVVDKEAVLTGEYVADARPGFDNFNQAYVMLTFNSRGAAMFERITQENVRKRLAIVLDGKVYSAPVIQEKIGGGRASITGKFSTAEAQDLAIVLRAGSLPAPVSVLEERTVGPSLGQESIDKGIMAAVVGGAVVMLFMMVYYGMPGLIANVMLCFTVLLILAGMAAFGATLTLPGLAGIVLTLGMAVDANVLIYERIREELRRGHTALSAINEGFDRATLAITDSNLTTIIAAAILYQFGTGPVRGFAVTLSLGIIASMFTAIFVSRVVFQAWKGGSGDKRLSI</sequence>
<dbReference type="NCBIfam" id="TIGR00916">
    <property type="entry name" value="2A0604s01"/>
    <property type="match status" value="1"/>
</dbReference>
<dbReference type="Gene3D" id="3.30.1360.200">
    <property type="match status" value="1"/>
</dbReference>
<dbReference type="EMBL" id="VRYY01000551">
    <property type="protein sequence ID" value="MBG3878348.1"/>
    <property type="molecule type" value="Genomic_DNA"/>
</dbReference>
<evidence type="ECO:0000259" key="11">
    <source>
        <dbReference type="Pfam" id="PF21760"/>
    </source>
</evidence>
<evidence type="ECO:0000256" key="7">
    <source>
        <dbReference type="ARBA" id="ARBA00023010"/>
    </source>
</evidence>
<dbReference type="InterPro" id="IPR005791">
    <property type="entry name" value="SecD"/>
</dbReference>
<dbReference type="RefSeq" id="WP_196610283.1">
    <property type="nucleotide sequence ID" value="NZ_VRYY01000551.1"/>
</dbReference>
<dbReference type="Pfam" id="PF02355">
    <property type="entry name" value="SecD_SecF_C"/>
    <property type="match status" value="1"/>
</dbReference>
<gene>
    <name evidence="9 13" type="primary">secD</name>
    <name evidence="13" type="ORF">FVW20_15340</name>
</gene>
<reference evidence="13 14" key="1">
    <citation type="submission" date="2019-08" db="EMBL/GenBank/DDBJ databases">
        <authorList>
            <person name="Luo N."/>
        </authorList>
    </citation>
    <scope>NUCLEOTIDE SEQUENCE [LARGE SCALE GENOMIC DNA]</scope>
    <source>
        <strain evidence="13 14">NCIMB 9442</strain>
    </source>
</reference>
<comment type="function">
    <text evidence="9">Part of the Sec protein translocase complex. Interacts with the SecYEG preprotein conducting channel. SecDF uses the proton motive force (PMF) to complete protein translocation after the ATP-dependent function of SecA.</text>
</comment>
<feature type="domain" description="Protein export membrane protein SecD/SecF C-terminal" evidence="10">
    <location>
        <begin position="352"/>
        <end position="521"/>
    </location>
</feature>
<dbReference type="Proteomes" id="UP001194469">
    <property type="component" value="Unassembled WGS sequence"/>
</dbReference>
<comment type="caution">
    <text evidence="9">Lacks conserved residue(s) required for the propagation of feature annotation.</text>
</comment>
<comment type="similarity">
    <text evidence="9">Belongs to the SecD/SecF family. SecD subfamily.</text>
</comment>
<comment type="subunit">
    <text evidence="9">Forms a complex with SecF. Part of the essential Sec protein translocation apparatus which comprises SecA, SecYEG and auxiliary proteins SecDF. Other proteins may also be involved.</text>
</comment>
<comment type="subcellular location">
    <subcellularLocation>
        <location evidence="1 9">Cell membrane</location>
        <topology evidence="1 9">Multi-pass membrane protein</topology>
    </subcellularLocation>
</comment>
<accession>A0ABS0J7A4</accession>
<proteinExistence type="inferred from homology"/>
<dbReference type="PANTHER" id="PTHR30081:SF1">
    <property type="entry name" value="PROTEIN TRANSLOCASE SUBUNIT SECD"/>
    <property type="match status" value="1"/>
</dbReference>
<dbReference type="InterPro" id="IPR048631">
    <property type="entry name" value="SecD_1st"/>
</dbReference>
<feature type="transmembrane region" description="Helical" evidence="9">
    <location>
        <begin position="371"/>
        <end position="390"/>
    </location>
</feature>
<evidence type="ECO:0000256" key="8">
    <source>
        <dbReference type="ARBA" id="ARBA00023136"/>
    </source>
</evidence>
<keyword evidence="14" id="KW-1185">Reference proteome</keyword>
<evidence type="ECO:0000256" key="9">
    <source>
        <dbReference type="HAMAP-Rule" id="MF_01463"/>
    </source>
</evidence>
<evidence type="ECO:0000256" key="2">
    <source>
        <dbReference type="ARBA" id="ARBA00022448"/>
    </source>
</evidence>
<feature type="transmembrane region" description="Helical" evidence="9">
    <location>
        <begin position="466"/>
        <end position="488"/>
    </location>
</feature>